<sequence length="229" mass="25546">MPGKPATAAKYLFIGSLLCLSPGLMAQTFDNQGRLDFNVHLQSVYSDWRYANSRQRTNISRAGFGWSETLSPGLSGGIMLGYLDLGQSNNPLDAAKLSSGYYGGLQLETQLVERRYLHLKLNLSVLYNDSQNQAGTPSINNIWIQTEEKLQARIPLREQLALRLALNSYQLRGEQRSSGSVTDVSNFRQDQNIGYSIGLDVLVDPDASIGFDWSGGNRRGGRLYFRRLF</sequence>
<dbReference type="EMBL" id="UOFZ01000043">
    <property type="protein sequence ID" value="VAX12475.1"/>
    <property type="molecule type" value="Genomic_DNA"/>
</dbReference>
<accession>A0A3B1C1A3</accession>
<organism evidence="1">
    <name type="scientific">hydrothermal vent metagenome</name>
    <dbReference type="NCBI Taxonomy" id="652676"/>
    <lineage>
        <taxon>unclassified sequences</taxon>
        <taxon>metagenomes</taxon>
        <taxon>ecological metagenomes</taxon>
    </lineage>
</organism>
<reference evidence="1" key="1">
    <citation type="submission" date="2018-06" db="EMBL/GenBank/DDBJ databases">
        <authorList>
            <person name="Zhirakovskaya E."/>
        </authorList>
    </citation>
    <scope>NUCLEOTIDE SEQUENCE</scope>
</reference>
<proteinExistence type="predicted"/>
<protein>
    <recommendedName>
        <fullName evidence="2">Outer membrane protein beta-barrel domain-containing protein</fullName>
    </recommendedName>
</protein>
<evidence type="ECO:0008006" key="2">
    <source>
        <dbReference type="Google" id="ProtNLM"/>
    </source>
</evidence>
<gene>
    <name evidence="1" type="ORF">MNBD_GAMMA24-1835</name>
</gene>
<name>A0A3B1C1A3_9ZZZZ</name>
<dbReference type="AlphaFoldDB" id="A0A3B1C1A3"/>
<evidence type="ECO:0000313" key="1">
    <source>
        <dbReference type="EMBL" id="VAX12475.1"/>
    </source>
</evidence>